<keyword evidence="1" id="KW-0812">Transmembrane</keyword>
<dbReference type="PANTHER" id="PTHR37019:SF1">
    <property type="entry name" value="EXPERA DOMAIN-CONTAINING PROTEIN"/>
    <property type="match status" value="1"/>
</dbReference>
<dbReference type="Proteomes" id="UP000178912">
    <property type="component" value="Unassembled WGS sequence"/>
</dbReference>
<organism evidence="3 4">
    <name type="scientific">Rhynchosporium agropyri</name>
    <dbReference type="NCBI Taxonomy" id="914238"/>
    <lineage>
        <taxon>Eukaryota</taxon>
        <taxon>Fungi</taxon>
        <taxon>Dikarya</taxon>
        <taxon>Ascomycota</taxon>
        <taxon>Pezizomycotina</taxon>
        <taxon>Leotiomycetes</taxon>
        <taxon>Helotiales</taxon>
        <taxon>Ploettnerulaceae</taxon>
        <taxon>Rhynchosporium</taxon>
    </lineage>
</organism>
<protein>
    <recommendedName>
        <fullName evidence="2">DUF7704 domain-containing protein</fullName>
    </recommendedName>
</protein>
<feature type="transmembrane region" description="Helical" evidence="1">
    <location>
        <begin position="19"/>
        <end position="37"/>
    </location>
</feature>
<keyword evidence="1" id="KW-1133">Transmembrane helix</keyword>
<evidence type="ECO:0000259" key="2">
    <source>
        <dbReference type="Pfam" id="PF24803"/>
    </source>
</evidence>
<evidence type="ECO:0000256" key="1">
    <source>
        <dbReference type="SAM" id="Phobius"/>
    </source>
</evidence>
<gene>
    <name evidence="3" type="ORF">RAG0_10274</name>
</gene>
<feature type="transmembrane region" description="Helical" evidence="1">
    <location>
        <begin position="102"/>
        <end position="121"/>
    </location>
</feature>
<feature type="domain" description="DUF7704" evidence="2">
    <location>
        <begin position="11"/>
        <end position="162"/>
    </location>
</feature>
<dbReference type="InterPro" id="IPR056121">
    <property type="entry name" value="DUF7704"/>
</dbReference>
<feature type="transmembrane region" description="Helical" evidence="1">
    <location>
        <begin position="77"/>
        <end position="95"/>
    </location>
</feature>
<evidence type="ECO:0000313" key="3">
    <source>
        <dbReference type="EMBL" id="CZT03561.1"/>
    </source>
</evidence>
<keyword evidence="4" id="KW-1185">Reference proteome</keyword>
<name>A0A1E1KZ63_9HELO</name>
<reference evidence="4" key="1">
    <citation type="submission" date="2016-03" db="EMBL/GenBank/DDBJ databases">
        <authorList>
            <person name="Guldener U."/>
        </authorList>
    </citation>
    <scope>NUCLEOTIDE SEQUENCE [LARGE SCALE GENOMIC DNA]</scope>
    <source>
        <strain evidence="4">04CH-RAC-A.6.1</strain>
    </source>
</reference>
<dbReference type="PANTHER" id="PTHR37019">
    <property type="entry name" value="CHROMOSOME 1, WHOLE GENOME SHOTGUN SEQUENCE"/>
    <property type="match status" value="1"/>
</dbReference>
<dbReference type="OrthoDB" id="3587182at2759"/>
<dbReference type="AlphaFoldDB" id="A0A1E1KZ63"/>
<dbReference type="EMBL" id="FJUX01000062">
    <property type="protein sequence ID" value="CZT03561.1"/>
    <property type="molecule type" value="Genomic_DNA"/>
</dbReference>
<evidence type="ECO:0000313" key="4">
    <source>
        <dbReference type="Proteomes" id="UP000178912"/>
    </source>
</evidence>
<proteinExistence type="predicted"/>
<accession>A0A1E1KZ63</accession>
<feature type="transmembrane region" description="Helical" evidence="1">
    <location>
        <begin position="141"/>
        <end position="161"/>
    </location>
</feature>
<keyword evidence="1" id="KW-0472">Membrane</keyword>
<dbReference type="Pfam" id="PF24803">
    <property type="entry name" value="DUF7704"/>
    <property type="match status" value="1"/>
</dbReference>
<sequence length="165" mass="18370">MASSAPTTIKHISLLYRIYFLYIEPIFALFGAYLAVFDPSTFLIGTLPGTVSRTLTSTTPSNTIPEIPVSPLLQMQLINVGALYILIAFAMGLALRFTRQKNVWFAVFTGMACSDIGHLYAVWLMDPARMAALAAWSWEEWVNYGLLFGGLCLRVSFMMGVGNRW</sequence>